<keyword evidence="6" id="KW-1185">Reference proteome</keyword>
<evidence type="ECO:0000256" key="3">
    <source>
        <dbReference type="ARBA" id="ARBA00023121"/>
    </source>
</evidence>
<dbReference type="Gene3D" id="1.10.3630.10">
    <property type="entry name" value="yeast vps74-n-term truncation variant domain like"/>
    <property type="match status" value="1"/>
</dbReference>
<dbReference type="Proteomes" id="UP001144280">
    <property type="component" value="Unassembled WGS sequence"/>
</dbReference>
<evidence type="ECO:0000256" key="1">
    <source>
        <dbReference type="ARBA" id="ARBA00004255"/>
    </source>
</evidence>
<gene>
    <name evidence="5" type="ORF">Pa4123_22390</name>
</gene>
<evidence type="ECO:0008006" key="7">
    <source>
        <dbReference type="Google" id="ProtNLM"/>
    </source>
</evidence>
<evidence type="ECO:0000313" key="5">
    <source>
        <dbReference type="EMBL" id="GLH96965.1"/>
    </source>
</evidence>
<accession>A0ABQ5QRQ7</accession>
<name>A0ABQ5QRQ7_9ACTN</name>
<dbReference type="InterPro" id="IPR008628">
    <property type="entry name" value="GPP34-like"/>
</dbReference>
<evidence type="ECO:0000256" key="2">
    <source>
        <dbReference type="ARBA" id="ARBA00023034"/>
    </source>
</evidence>
<keyword evidence="4" id="KW-0472">Membrane</keyword>
<comment type="subcellular location">
    <subcellularLocation>
        <location evidence="1">Golgi apparatus membrane</location>
        <topology evidence="1">Peripheral membrane protein</topology>
        <orientation evidence="1">Cytoplasmic side</orientation>
    </subcellularLocation>
</comment>
<proteinExistence type="predicted"/>
<evidence type="ECO:0000256" key="4">
    <source>
        <dbReference type="ARBA" id="ARBA00023136"/>
    </source>
</evidence>
<keyword evidence="3" id="KW-0446">Lipid-binding</keyword>
<evidence type="ECO:0000313" key="6">
    <source>
        <dbReference type="Proteomes" id="UP001144280"/>
    </source>
</evidence>
<dbReference type="InterPro" id="IPR038261">
    <property type="entry name" value="GPP34-like_sf"/>
</dbReference>
<protein>
    <recommendedName>
        <fullName evidence="7">GPP34 family phosphoprotein</fullName>
    </recommendedName>
</protein>
<sequence>MNHPLADELFLVGHDEYTGKPTGNAEVLASALAGAVVGELLLDGRLTIVEGRVAVQAARAYGEKVTDAVLGEVCRQGDPQPVRHWVDYLRGDVRDVVARRLVATGLVRREQPRGLARRGHARYPAYDPQRYAEPRRRLAQALAGQGPMDAQLATLAALAGIAVLVPDPARIRENLPWVLRDLVSGVDEAVHALALATAS</sequence>
<dbReference type="EMBL" id="BSDI01000008">
    <property type="protein sequence ID" value="GLH96965.1"/>
    <property type="molecule type" value="Genomic_DNA"/>
</dbReference>
<dbReference type="Pfam" id="PF05719">
    <property type="entry name" value="GPP34"/>
    <property type="match status" value="1"/>
</dbReference>
<dbReference type="RefSeq" id="WP_281894413.1">
    <property type="nucleotide sequence ID" value="NZ_BSDI01000008.1"/>
</dbReference>
<reference evidence="5" key="1">
    <citation type="submission" date="2022-12" db="EMBL/GenBank/DDBJ databases">
        <title>New Phytohabitans aurantiacus sp. RD004123 nov., an actinomycete isolated from soil.</title>
        <authorList>
            <person name="Triningsih D.W."/>
            <person name="Harunari E."/>
            <person name="Igarashi Y."/>
        </authorList>
    </citation>
    <scope>NUCLEOTIDE SEQUENCE</scope>
    <source>
        <strain evidence="5">RD004123</strain>
    </source>
</reference>
<comment type="caution">
    <text evidence="5">The sequence shown here is derived from an EMBL/GenBank/DDBJ whole genome shotgun (WGS) entry which is preliminary data.</text>
</comment>
<keyword evidence="2" id="KW-0333">Golgi apparatus</keyword>
<organism evidence="5 6">
    <name type="scientific">Phytohabitans aurantiacus</name>
    <dbReference type="NCBI Taxonomy" id="3016789"/>
    <lineage>
        <taxon>Bacteria</taxon>
        <taxon>Bacillati</taxon>
        <taxon>Actinomycetota</taxon>
        <taxon>Actinomycetes</taxon>
        <taxon>Micromonosporales</taxon>
        <taxon>Micromonosporaceae</taxon>
    </lineage>
</organism>